<protein>
    <submittedName>
        <fullName evidence="4">Uncharacterized protein LOC120268729</fullName>
    </submittedName>
</protein>
<organism evidence="3 4">
    <name type="scientific">Dioscorea cayennensis subsp. rotundata</name>
    <name type="common">White Guinea yam</name>
    <name type="synonym">Dioscorea rotundata</name>
    <dbReference type="NCBI Taxonomy" id="55577"/>
    <lineage>
        <taxon>Eukaryota</taxon>
        <taxon>Viridiplantae</taxon>
        <taxon>Streptophyta</taxon>
        <taxon>Embryophyta</taxon>
        <taxon>Tracheophyta</taxon>
        <taxon>Spermatophyta</taxon>
        <taxon>Magnoliopsida</taxon>
        <taxon>Liliopsida</taxon>
        <taxon>Dioscoreales</taxon>
        <taxon>Dioscoreaceae</taxon>
        <taxon>Dioscorea</taxon>
    </lineage>
</organism>
<dbReference type="InterPro" id="IPR000626">
    <property type="entry name" value="Ubiquitin-like_dom"/>
</dbReference>
<evidence type="ECO:0000256" key="1">
    <source>
        <dbReference type="SAM" id="MobiDB-lite"/>
    </source>
</evidence>
<reference evidence="4" key="1">
    <citation type="submission" date="2025-08" db="UniProtKB">
        <authorList>
            <consortium name="RefSeq"/>
        </authorList>
    </citation>
    <scope>IDENTIFICATION</scope>
</reference>
<dbReference type="AlphaFoldDB" id="A0AB40BZ34"/>
<proteinExistence type="predicted"/>
<dbReference type="Proteomes" id="UP001515500">
    <property type="component" value="Chromosome 9"/>
</dbReference>
<dbReference type="CDD" id="cd17058">
    <property type="entry name" value="Ubl_SNRNP25"/>
    <property type="match status" value="1"/>
</dbReference>
<dbReference type="InterPro" id="IPR029071">
    <property type="entry name" value="Ubiquitin-like_domsf"/>
</dbReference>
<dbReference type="Gene3D" id="3.10.20.90">
    <property type="entry name" value="Phosphatidylinositol 3-kinase Catalytic Subunit, Chain A, domain 1"/>
    <property type="match status" value="1"/>
</dbReference>
<dbReference type="GeneID" id="120268729"/>
<dbReference type="PANTHER" id="PTHR14942:SF9">
    <property type="entry name" value="OS02G0188500 PROTEIN"/>
    <property type="match status" value="1"/>
</dbReference>
<feature type="domain" description="Ubiquitin-like" evidence="2">
    <location>
        <begin position="31"/>
        <end position="120"/>
    </location>
</feature>
<keyword evidence="3" id="KW-1185">Reference proteome</keyword>
<dbReference type="PANTHER" id="PTHR14942">
    <property type="entry name" value="U11/U12 SMALL NUCLEAR RIBONUCLEOPROTEIN 25 KDA PROTEIN"/>
    <property type="match status" value="1"/>
</dbReference>
<accession>A0AB40BZ34</accession>
<dbReference type="RefSeq" id="XP_039131952.1">
    <property type="nucleotide sequence ID" value="XM_039276018.1"/>
</dbReference>
<evidence type="ECO:0000313" key="3">
    <source>
        <dbReference type="Proteomes" id="UP001515500"/>
    </source>
</evidence>
<evidence type="ECO:0000313" key="4">
    <source>
        <dbReference type="RefSeq" id="XP_039131952.1"/>
    </source>
</evidence>
<feature type="compositionally biased region" description="Basic and acidic residues" evidence="1">
    <location>
        <begin position="149"/>
        <end position="158"/>
    </location>
</feature>
<dbReference type="Pfam" id="PF18036">
    <property type="entry name" value="Ubiquitin_4"/>
    <property type="match status" value="1"/>
</dbReference>
<dbReference type="InterPro" id="IPR040610">
    <property type="entry name" value="SNRNP25_ubiquitin"/>
</dbReference>
<sequence>MTSIAPARLALGIPSSRRRSFSYHLLPEPLIRLTILKLDDTSFDVRIERSAAVWELKIAVEDVFDRPAEEGGVVISWPHVWGLFCLCYGDQKLIDDKAILRNFGIKDGDQLRFMRHHSGDINVVQNRPRRREKVPRQHFLLTVPEVEVENHKDEREENTSPGQYEDENSNIDIDEVNLIGRSEFRLADWIRRWLSCAGLQQNYRKTRSIHNTPFLNSDDDLED</sequence>
<name>A0AB40BZ34_DIOCR</name>
<dbReference type="GO" id="GO:0000398">
    <property type="term" value="P:mRNA splicing, via spliceosome"/>
    <property type="evidence" value="ECO:0007669"/>
    <property type="project" value="InterPro"/>
</dbReference>
<evidence type="ECO:0000259" key="2">
    <source>
        <dbReference type="PROSITE" id="PS50053"/>
    </source>
</evidence>
<dbReference type="InterPro" id="IPR039690">
    <property type="entry name" value="SNRNP25"/>
</dbReference>
<gene>
    <name evidence="4" type="primary">LOC120268729</name>
</gene>
<feature type="region of interest" description="Disordered" evidence="1">
    <location>
        <begin position="149"/>
        <end position="168"/>
    </location>
</feature>
<dbReference type="SUPFAM" id="SSF54236">
    <property type="entry name" value="Ubiquitin-like"/>
    <property type="match status" value="1"/>
</dbReference>
<dbReference type="PROSITE" id="PS50053">
    <property type="entry name" value="UBIQUITIN_2"/>
    <property type="match status" value="1"/>
</dbReference>